<reference evidence="3" key="1">
    <citation type="journal article" date="2019" name="Int. J. Syst. Evol. Microbiol.">
        <title>The Global Catalogue of Microorganisms (GCM) 10K type strain sequencing project: providing services to taxonomists for standard genome sequencing and annotation.</title>
        <authorList>
            <consortium name="The Broad Institute Genomics Platform"/>
            <consortium name="The Broad Institute Genome Sequencing Center for Infectious Disease"/>
            <person name="Wu L."/>
            <person name="Ma J."/>
        </authorList>
    </citation>
    <scope>NUCLEOTIDE SEQUENCE [LARGE SCALE GENOMIC DNA]</scope>
    <source>
        <strain evidence="3">JCM 17926</strain>
    </source>
</reference>
<dbReference type="Proteomes" id="UP001500552">
    <property type="component" value="Unassembled WGS sequence"/>
</dbReference>
<accession>A0ABP8L4J2</accession>
<sequence length="181" mass="19298">MPAWAQDFILKKNGDEIVGRVVQVSADTVLFRHFTDASGIAYAMPRQEVAQVRLMDSANLTGAPELLYKDEASSTENHRLLALQAKLDAKKYHKAKGVFWTTLGSTIIHPAAGMVAGSVIAAVPPGTGSDDNPNRYMMKDPVYRASYVKQARRRKASKAAAGFGVGAAVLGVVSLIAIGGI</sequence>
<evidence type="ECO:0000256" key="1">
    <source>
        <dbReference type="SAM" id="Phobius"/>
    </source>
</evidence>
<evidence type="ECO:0000313" key="2">
    <source>
        <dbReference type="EMBL" id="GAA4422658.1"/>
    </source>
</evidence>
<evidence type="ECO:0000313" key="3">
    <source>
        <dbReference type="Proteomes" id="UP001500552"/>
    </source>
</evidence>
<dbReference type="EMBL" id="BAABHC010000001">
    <property type="protein sequence ID" value="GAA4422658.1"/>
    <property type="molecule type" value="Genomic_DNA"/>
</dbReference>
<protein>
    <submittedName>
        <fullName evidence="2">Uncharacterized protein</fullName>
    </submittedName>
</protein>
<comment type="caution">
    <text evidence="2">The sequence shown here is derived from an EMBL/GenBank/DDBJ whole genome shotgun (WGS) entry which is preliminary data.</text>
</comment>
<keyword evidence="1" id="KW-0812">Transmembrane</keyword>
<organism evidence="2 3">
    <name type="scientific">Pontibacter saemangeumensis</name>
    <dbReference type="NCBI Taxonomy" id="1084525"/>
    <lineage>
        <taxon>Bacteria</taxon>
        <taxon>Pseudomonadati</taxon>
        <taxon>Bacteroidota</taxon>
        <taxon>Cytophagia</taxon>
        <taxon>Cytophagales</taxon>
        <taxon>Hymenobacteraceae</taxon>
        <taxon>Pontibacter</taxon>
    </lineage>
</organism>
<keyword evidence="1" id="KW-1133">Transmembrane helix</keyword>
<gene>
    <name evidence="2" type="ORF">GCM10023188_00500</name>
</gene>
<proteinExistence type="predicted"/>
<feature type="transmembrane region" description="Helical" evidence="1">
    <location>
        <begin position="159"/>
        <end position="178"/>
    </location>
</feature>
<keyword evidence="3" id="KW-1185">Reference proteome</keyword>
<name>A0ABP8L4J2_9BACT</name>
<keyword evidence="1" id="KW-0472">Membrane</keyword>